<comment type="caution">
    <text evidence="2">The sequence shown here is derived from an EMBL/GenBank/DDBJ whole genome shotgun (WGS) entry which is preliminary data.</text>
</comment>
<accession>A0A9J5YFE1</accession>
<evidence type="ECO:0000313" key="3">
    <source>
        <dbReference type="Proteomes" id="UP000824120"/>
    </source>
</evidence>
<keyword evidence="3" id="KW-1185">Reference proteome</keyword>
<feature type="compositionally biased region" description="Basic and acidic residues" evidence="1">
    <location>
        <begin position="108"/>
        <end position="117"/>
    </location>
</feature>
<feature type="compositionally biased region" description="Basic and acidic residues" evidence="1">
    <location>
        <begin position="79"/>
        <end position="94"/>
    </location>
</feature>
<protein>
    <submittedName>
        <fullName evidence="2">Uncharacterized protein</fullName>
    </submittedName>
</protein>
<evidence type="ECO:0000256" key="1">
    <source>
        <dbReference type="SAM" id="MobiDB-lite"/>
    </source>
</evidence>
<reference evidence="2 3" key="1">
    <citation type="submission" date="2020-09" db="EMBL/GenBank/DDBJ databases">
        <title>De no assembly of potato wild relative species, Solanum commersonii.</title>
        <authorList>
            <person name="Cho K."/>
        </authorList>
    </citation>
    <scope>NUCLEOTIDE SEQUENCE [LARGE SCALE GENOMIC DNA]</scope>
    <source>
        <strain evidence="2">LZ3.2</strain>
        <tissue evidence="2">Leaf</tissue>
    </source>
</reference>
<evidence type="ECO:0000313" key="2">
    <source>
        <dbReference type="EMBL" id="KAG5598962.1"/>
    </source>
</evidence>
<organism evidence="2 3">
    <name type="scientific">Solanum commersonii</name>
    <name type="common">Commerson's wild potato</name>
    <name type="synonym">Commerson's nightshade</name>
    <dbReference type="NCBI Taxonomy" id="4109"/>
    <lineage>
        <taxon>Eukaryota</taxon>
        <taxon>Viridiplantae</taxon>
        <taxon>Streptophyta</taxon>
        <taxon>Embryophyta</taxon>
        <taxon>Tracheophyta</taxon>
        <taxon>Spermatophyta</taxon>
        <taxon>Magnoliopsida</taxon>
        <taxon>eudicotyledons</taxon>
        <taxon>Gunneridae</taxon>
        <taxon>Pentapetalae</taxon>
        <taxon>asterids</taxon>
        <taxon>lamiids</taxon>
        <taxon>Solanales</taxon>
        <taxon>Solanaceae</taxon>
        <taxon>Solanoideae</taxon>
        <taxon>Solaneae</taxon>
        <taxon>Solanum</taxon>
    </lineage>
</organism>
<gene>
    <name evidence="2" type="ORF">H5410_030332</name>
</gene>
<feature type="region of interest" description="Disordered" evidence="1">
    <location>
        <begin position="79"/>
        <end position="117"/>
    </location>
</feature>
<sequence length="117" mass="13769">MLNVMLNSVSFVEKHDVAEHSRSLIEKLLCLQMHILSEYLMKTLKFQLKERRNEDLRIAEPIQRFTERSYLTFCSSVRSPERKDQISGEKEQSVCHRAVPRSSTMFPNDKKHDDDEG</sequence>
<dbReference type="EMBL" id="JACXVP010000006">
    <property type="protein sequence ID" value="KAG5598962.1"/>
    <property type="molecule type" value="Genomic_DNA"/>
</dbReference>
<dbReference type="AlphaFoldDB" id="A0A9J5YFE1"/>
<dbReference type="Proteomes" id="UP000824120">
    <property type="component" value="Chromosome 6"/>
</dbReference>
<name>A0A9J5YFE1_SOLCO</name>
<proteinExistence type="predicted"/>